<dbReference type="SMART" id="SM00678">
    <property type="entry name" value="WWE"/>
    <property type="match status" value="1"/>
</dbReference>
<evidence type="ECO:0000256" key="10">
    <source>
        <dbReference type="RuleBase" id="RU361228"/>
    </source>
</evidence>
<dbReference type="PANTHER" id="PTHR10339:SF25">
    <property type="entry name" value="SECRETED EXOENZYME S"/>
    <property type="match status" value="1"/>
</dbReference>
<protein>
    <recommendedName>
        <fullName evidence="10">NAD(P)(+)--arginine ADP-ribosyltransferase</fullName>
        <ecNumber evidence="10">2.4.2.31</ecNumber>
    </recommendedName>
    <alternativeName>
        <fullName evidence="10">Mono(ADP-ribosyl)transferase</fullName>
    </alternativeName>
</protein>
<dbReference type="EMBL" id="CAJNOJ010000940">
    <property type="protein sequence ID" value="CAF1534844.1"/>
    <property type="molecule type" value="Genomic_DNA"/>
</dbReference>
<dbReference type="InterPro" id="IPR050999">
    <property type="entry name" value="ADP-ribosyltransferase_ARG"/>
</dbReference>
<dbReference type="GO" id="GO:0090729">
    <property type="term" value="F:toxin activity"/>
    <property type="evidence" value="ECO:0007669"/>
    <property type="project" value="UniProtKB-KW"/>
</dbReference>
<dbReference type="Proteomes" id="UP000663828">
    <property type="component" value="Unassembled WGS sequence"/>
</dbReference>
<evidence type="ECO:0000256" key="8">
    <source>
        <dbReference type="ARBA" id="ARBA00023026"/>
    </source>
</evidence>
<comment type="similarity">
    <text evidence="2 10">Belongs to the Arg-specific ADP-ribosyltransferase family.</text>
</comment>
<dbReference type="Proteomes" id="UP000663852">
    <property type="component" value="Unassembled WGS sequence"/>
</dbReference>
<evidence type="ECO:0000313" key="14">
    <source>
        <dbReference type="Proteomes" id="UP000663828"/>
    </source>
</evidence>
<evidence type="ECO:0000313" key="12">
    <source>
        <dbReference type="EMBL" id="CAF1534844.1"/>
    </source>
</evidence>
<keyword evidence="10" id="KW-0521">NADP</keyword>
<gene>
    <name evidence="12" type="ORF">EDS130_LOCUS44863</name>
    <name evidence="13" type="ORF">XAT740_LOCUS46593</name>
</gene>
<evidence type="ECO:0000256" key="4">
    <source>
        <dbReference type="ARBA" id="ARBA00022656"/>
    </source>
</evidence>
<evidence type="ECO:0000259" key="11">
    <source>
        <dbReference type="PROSITE" id="PS50918"/>
    </source>
</evidence>
<dbReference type="PROSITE" id="PS50918">
    <property type="entry name" value="WWE"/>
    <property type="match status" value="1"/>
</dbReference>
<dbReference type="SUPFAM" id="SSF117839">
    <property type="entry name" value="WWE domain"/>
    <property type="match status" value="1"/>
</dbReference>
<dbReference type="AlphaFoldDB" id="A0A816A400"/>
<name>A0A816A400_ADIRI</name>
<evidence type="ECO:0000256" key="2">
    <source>
        <dbReference type="ARBA" id="ARBA00009558"/>
    </source>
</evidence>
<evidence type="ECO:0000256" key="3">
    <source>
        <dbReference type="ARBA" id="ARBA00022525"/>
    </source>
</evidence>
<organism evidence="13 14">
    <name type="scientific">Adineta ricciae</name>
    <name type="common">Rotifer</name>
    <dbReference type="NCBI Taxonomy" id="249248"/>
    <lineage>
        <taxon>Eukaryota</taxon>
        <taxon>Metazoa</taxon>
        <taxon>Spiralia</taxon>
        <taxon>Gnathifera</taxon>
        <taxon>Rotifera</taxon>
        <taxon>Eurotatoria</taxon>
        <taxon>Bdelloidea</taxon>
        <taxon>Adinetida</taxon>
        <taxon>Adinetidae</taxon>
        <taxon>Adineta</taxon>
    </lineage>
</organism>
<dbReference type="GO" id="GO:0016779">
    <property type="term" value="F:nucleotidyltransferase activity"/>
    <property type="evidence" value="ECO:0007669"/>
    <property type="project" value="UniProtKB-KW"/>
</dbReference>
<keyword evidence="5 10" id="KW-0328">Glycosyltransferase</keyword>
<dbReference type="OrthoDB" id="423533at2759"/>
<keyword evidence="3" id="KW-0964">Secreted</keyword>
<keyword evidence="6 10" id="KW-0808">Transferase</keyword>
<dbReference type="GO" id="GO:0008270">
    <property type="term" value="F:zinc ion binding"/>
    <property type="evidence" value="ECO:0007669"/>
    <property type="project" value="InterPro"/>
</dbReference>
<dbReference type="InterPro" id="IPR018123">
    <property type="entry name" value="WWE-dom_subgr"/>
</dbReference>
<dbReference type="InterPro" id="IPR037197">
    <property type="entry name" value="WWE_dom_sf"/>
</dbReference>
<evidence type="ECO:0000256" key="1">
    <source>
        <dbReference type="ARBA" id="ARBA00004613"/>
    </source>
</evidence>
<dbReference type="Gene3D" id="3.90.176.10">
    <property type="entry name" value="Toxin ADP-ribosyltransferase, Chain A, domain 1"/>
    <property type="match status" value="1"/>
</dbReference>
<sequence>MTTRRDETTRKTVWYWQSNSNPFSTTEEKQWTRYNQNEVQCIEEAYTNNAKKVEINQIYFIDLKKMLQISKYDKNKQRPIKREIEDMEQQVTFPSVKPDLGAPGEKLKFVTEWVTENNIGSHYFNEQNAEETVLQAAKGIEMEGRLVGREEEGIRLSKKLQDVKDSSLLKISKICVLVYTIDSFLYKMVNKCLREDDMNKMNTLGPYCFLLINALWMLRRNENVTLYRGLTLDEESLSNYKASIGKQFSWKTFTSTTRDRSIAEHFGNTMFIISVVQMPFKPAYWTPISEYSEFQYEDEVFLPAAVTYIINDIKYDNETKKHIIYVTI</sequence>
<evidence type="ECO:0000256" key="5">
    <source>
        <dbReference type="ARBA" id="ARBA00022676"/>
    </source>
</evidence>
<comment type="catalytic activity">
    <reaction evidence="9 10">
        <text>L-arginyl-[protein] + NAD(+) = N(omega)-(ADP-D-ribosyl)-L-arginyl-[protein] + nicotinamide + H(+)</text>
        <dbReference type="Rhea" id="RHEA:19149"/>
        <dbReference type="Rhea" id="RHEA-COMP:10532"/>
        <dbReference type="Rhea" id="RHEA-COMP:15087"/>
        <dbReference type="ChEBI" id="CHEBI:15378"/>
        <dbReference type="ChEBI" id="CHEBI:17154"/>
        <dbReference type="ChEBI" id="CHEBI:29965"/>
        <dbReference type="ChEBI" id="CHEBI:57540"/>
        <dbReference type="ChEBI" id="CHEBI:142554"/>
        <dbReference type="EC" id="2.4.2.31"/>
    </reaction>
</comment>
<evidence type="ECO:0000313" key="13">
    <source>
        <dbReference type="EMBL" id="CAF1591217.1"/>
    </source>
</evidence>
<proteinExistence type="inferred from homology"/>
<evidence type="ECO:0000256" key="7">
    <source>
        <dbReference type="ARBA" id="ARBA00022695"/>
    </source>
</evidence>
<comment type="subcellular location">
    <subcellularLocation>
        <location evidence="1">Secreted</location>
    </subcellularLocation>
</comment>
<keyword evidence="8" id="KW-0843">Virulence</keyword>
<dbReference type="Pfam" id="PF01129">
    <property type="entry name" value="ART"/>
    <property type="match status" value="1"/>
</dbReference>
<accession>A0A816A400</accession>
<keyword evidence="10" id="KW-0520">NAD</keyword>
<keyword evidence="7" id="KW-0548">Nucleotidyltransferase</keyword>
<dbReference type="EC" id="2.4.2.31" evidence="10"/>
<evidence type="ECO:0000256" key="6">
    <source>
        <dbReference type="ARBA" id="ARBA00022679"/>
    </source>
</evidence>
<dbReference type="InterPro" id="IPR004170">
    <property type="entry name" value="WWE_dom"/>
</dbReference>
<comment type="caution">
    <text evidence="13">The sequence shown here is derived from an EMBL/GenBank/DDBJ whole genome shotgun (WGS) entry which is preliminary data.</text>
</comment>
<evidence type="ECO:0000256" key="9">
    <source>
        <dbReference type="ARBA" id="ARBA00047597"/>
    </source>
</evidence>
<keyword evidence="4" id="KW-0800">Toxin</keyword>
<dbReference type="GO" id="GO:0003950">
    <property type="term" value="F:NAD+ poly-ADP-ribosyltransferase activity"/>
    <property type="evidence" value="ECO:0007669"/>
    <property type="project" value="TreeGrafter"/>
</dbReference>
<dbReference type="GO" id="GO:0106274">
    <property type="term" value="F:NAD+-protein-arginine ADP-ribosyltransferase activity"/>
    <property type="evidence" value="ECO:0007669"/>
    <property type="project" value="UniProtKB-EC"/>
</dbReference>
<keyword evidence="14" id="KW-1185">Reference proteome</keyword>
<dbReference type="Gene3D" id="3.30.720.50">
    <property type="match status" value="1"/>
</dbReference>
<dbReference type="EMBL" id="CAJNOR010006292">
    <property type="protein sequence ID" value="CAF1591217.1"/>
    <property type="molecule type" value="Genomic_DNA"/>
</dbReference>
<dbReference type="PANTHER" id="PTHR10339">
    <property type="entry name" value="ADP-RIBOSYLTRANSFERASE"/>
    <property type="match status" value="1"/>
</dbReference>
<dbReference type="Pfam" id="PF02825">
    <property type="entry name" value="WWE"/>
    <property type="match status" value="1"/>
</dbReference>
<dbReference type="PROSITE" id="PS51996">
    <property type="entry name" value="TR_MART"/>
    <property type="match status" value="1"/>
</dbReference>
<dbReference type="InterPro" id="IPR000768">
    <property type="entry name" value="ART"/>
</dbReference>
<reference evidence="13" key="1">
    <citation type="submission" date="2021-02" db="EMBL/GenBank/DDBJ databases">
        <authorList>
            <person name="Nowell W R."/>
        </authorList>
    </citation>
    <scope>NUCLEOTIDE SEQUENCE</scope>
</reference>
<feature type="domain" description="WWE" evidence="11">
    <location>
        <begin position="1"/>
        <end position="82"/>
    </location>
</feature>
<dbReference type="GO" id="GO:0005576">
    <property type="term" value="C:extracellular region"/>
    <property type="evidence" value="ECO:0007669"/>
    <property type="project" value="UniProtKB-SubCell"/>
</dbReference>
<dbReference type="SUPFAM" id="SSF56399">
    <property type="entry name" value="ADP-ribosylation"/>
    <property type="match status" value="1"/>
</dbReference>